<dbReference type="PANTHER" id="PTHR11803:SF58">
    <property type="entry name" value="PROTEIN HMF1-RELATED"/>
    <property type="match status" value="1"/>
</dbReference>
<dbReference type="SUPFAM" id="SSF55298">
    <property type="entry name" value="YjgF-like"/>
    <property type="match status" value="1"/>
</dbReference>
<protein>
    <submittedName>
        <fullName evidence="2">RidA family protein</fullName>
    </submittedName>
</protein>
<dbReference type="PANTHER" id="PTHR11803">
    <property type="entry name" value="2-IMINOBUTANOATE/2-IMINOPROPANOATE DEAMINASE RIDA"/>
    <property type="match status" value="1"/>
</dbReference>
<comment type="similarity">
    <text evidence="1">Belongs to the RutC family.</text>
</comment>
<dbReference type="AlphaFoldDB" id="A0A4U1L151"/>
<dbReference type="InterPro" id="IPR035959">
    <property type="entry name" value="RutC-like_sf"/>
</dbReference>
<evidence type="ECO:0000313" key="3">
    <source>
        <dbReference type="Proteomes" id="UP000309138"/>
    </source>
</evidence>
<dbReference type="OrthoDB" id="9803101at2"/>
<sequence>MTNQTLLPPGWKRPKGYANGIAARGTMVFTAGVVGWDGNEQFAEGGIAAQFRQILHNTLAILAEAGARAEHIVRMTWYVTDRDAYVAALGEIGAAYRELIGRHYPAMAVVEVAALVEREALIEIETIAVVPD</sequence>
<dbReference type="GO" id="GO:0019239">
    <property type="term" value="F:deaminase activity"/>
    <property type="evidence" value="ECO:0007669"/>
    <property type="project" value="TreeGrafter"/>
</dbReference>
<dbReference type="Pfam" id="PF01042">
    <property type="entry name" value="Ribonuc_L-PSP"/>
    <property type="match status" value="1"/>
</dbReference>
<gene>
    <name evidence="2" type="ORF">FBR43_06970</name>
</gene>
<proteinExistence type="inferred from homology"/>
<comment type="caution">
    <text evidence="2">The sequence shown here is derived from an EMBL/GenBank/DDBJ whole genome shotgun (WGS) entry which is preliminary data.</text>
</comment>
<dbReference type="Proteomes" id="UP000309138">
    <property type="component" value="Unassembled WGS sequence"/>
</dbReference>
<dbReference type="GO" id="GO:0005829">
    <property type="term" value="C:cytosol"/>
    <property type="evidence" value="ECO:0007669"/>
    <property type="project" value="TreeGrafter"/>
</dbReference>
<accession>A0A4U1L151</accession>
<organism evidence="2 3">
    <name type="scientific">Sphingomonas baiyangensis</name>
    <dbReference type="NCBI Taxonomy" id="2572576"/>
    <lineage>
        <taxon>Bacteria</taxon>
        <taxon>Pseudomonadati</taxon>
        <taxon>Pseudomonadota</taxon>
        <taxon>Alphaproteobacteria</taxon>
        <taxon>Sphingomonadales</taxon>
        <taxon>Sphingomonadaceae</taxon>
        <taxon>Sphingomonas</taxon>
    </lineage>
</organism>
<evidence type="ECO:0000313" key="2">
    <source>
        <dbReference type="EMBL" id="TKD50531.1"/>
    </source>
</evidence>
<dbReference type="EMBL" id="SWKR01000002">
    <property type="protein sequence ID" value="TKD50531.1"/>
    <property type="molecule type" value="Genomic_DNA"/>
</dbReference>
<dbReference type="CDD" id="cd00448">
    <property type="entry name" value="YjgF_YER057c_UK114_family"/>
    <property type="match status" value="1"/>
</dbReference>
<dbReference type="InterPro" id="IPR006175">
    <property type="entry name" value="YjgF/YER057c/UK114"/>
</dbReference>
<evidence type="ECO:0000256" key="1">
    <source>
        <dbReference type="ARBA" id="ARBA00010552"/>
    </source>
</evidence>
<dbReference type="Gene3D" id="3.30.1330.40">
    <property type="entry name" value="RutC-like"/>
    <property type="match status" value="1"/>
</dbReference>
<name>A0A4U1L151_9SPHN</name>
<dbReference type="RefSeq" id="WP_136942473.1">
    <property type="nucleotide sequence ID" value="NZ_SWKR01000002.1"/>
</dbReference>
<reference evidence="2 3" key="1">
    <citation type="submission" date="2019-04" db="EMBL/GenBank/DDBJ databases">
        <authorList>
            <person name="Yang Y."/>
            <person name="Wei D."/>
        </authorList>
    </citation>
    <scope>NUCLEOTIDE SEQUENCE [LARGE SCALE GENOMIC DNA]</scope>
    <source>
        <strain evidence="2 3">L-1-4w-11</strain>
    </source>
</reference>
<keyword evidence="3" id="KW-1185">Reference proteome</keyword>